<evidence type="ECO:0000313" key="4">
    <source>
        <dbReference type="Proteomes" id="UP000799778"/>
    </source>
</evidence>
<feature type="signal peptide" evidence="2">
    <location>
        <begin position="1"/>
        <end position="25"/>
    </location>
</feature>
<name>A0A6A5Y6D5_9PLEO</name>
<feature type="region of interest" description="Disordered" evidence="1">
    <location>
        <begin position="28"/>
        <end position="54"/>
    </location>
</feature>
<dbReference type="Proteomes" id="UP000799778">
    <property type="component" value="Unassembled WGS sequence"/>
</dbReference>
<dbReference type="EMBL" id="ML978066">
    <property type="protein sequence ID" value="KAF2020577.1"/>
    <property type="molecule type" value="Genomic_DNA"/>
</dbReference>
<evidence type="ECO:0000256" key="1">
    <source>
        <dbReference type="SAM" id="MobiDB-lite"/>
    </source>
</evidence>
<protein>
    <recommendedName>
        <fullName evidence="5">Secreted protein</fullName>
    </recommendedName>
</protein>
<gene>
    <name evidence="3" type="ORF">BU24DRAFT_3353</name>
</gene>
<feature type="chain" id="PRO_5025451220" description="Secreted protein" evidence="2">
    <location>
        <begin position="26"/>
        <end position="70"/>
    </location>
</feature>
<sequence length="70" mass="7997">MLYHTMCTMTRTLITLAQFSTTTLSQCSPSAMDNLKRSDQTPANRRSFVAESAKRKKNDPVAWFRANRRG</sequence>
<evidence type="ECO:0008006" key="5">
    <source>
        <dbReference type="Google" id="ProtNLM"/>
    </source>
</evidence>
<reference evidence="3" key="1">
    <citation type="journal article" date="2020" name="Stud. Mycol.">
        <title>101 Dothideomycetes genomes: a test case for predicting lifestyles and emergence of pathogens.</title>
        <authorList>
            <person name="Haridas S."/>
            <person name="Albert R."/>
            <person name="Binder M."/>
            <person name="Bloem J."/>
            <person name="Labutti K."/>
            <person name="Salamov A."/>
            <person name="Andreopoulos B."/>
            <person name="Baker S."/>
            <person name="Barry K."/>
            <person name="Bills G."/>
            <person name="Bluhm B."/>
            <person name="Cannon C."/>
            <person name="Castanera R."/>
            <person name="Culley D."/>
            <person name="Daum C."/>
            <person name="Ezra D."/>
            <person name="Gonzalez J."/>
            <person name="Henrissat B."/>
            <person name="Kuo A."/>
            <person name="Liang C."/>
            <person name="Lipzen A."/>
            <person name="Lutzoni F."/>
            <person name="Magnuson J."/>
            <person name="Mondo S."/>
            <person name="Nolan M."/>
            <person name="Ohm R."/>
            <person name="Pangilinan J."/>
            <person name="Park H.-J."/>
            <person name="Ramirez L."/>
            <person name="Alfaro M."/>
            <person name="Sun H."/>
            <person name="Tritt A."/>
            <person name="Yoshinaga Y."/>
            <person name="Zwiers L.-H."/>
            <person name="Turgeon B."/>
            <person name="Goodwin S."/>
            <person name="Spatafora J."/>
            <person name="Crous P."/>
            <person name="Grigoriev I."/>
        </authorList>
    </citation>
    <scope>NUCLEOTIDE SEQUENCE</scope>
    <source>
        <strain evidence="3">CBS 175.79</strain>
    </source>
</reference>
<dbReference type="RefSeq" id="XP_033388916.1">
    <property type="nucleotide sequence ID" value="XM_033523065.1"/>
</dbReference>
<evidence type="ECO:0000256" key="2">
    <source>
        <dbReference type="SAM" id="SignalP"/>
    </source>
</evidence>
<dbReference type="GeneID" id="54280462"/>
<proteinExistence type="predicted"/>
<keyword evidence="4" id="KW-1185">Reference proteome</keyword>
<dbReference type="AlphaFoldDB" id="A0A6A5Y6D5"/>
<evidence type="ECO:0000313" key="3">
    <source>
        <dbReference type="EMBL" id="KAF2020577.1"/>
    </source>
</evidence>
<organism evidence="3 4">
    <name type="scientific">Aaosphaeria arxii CBS 175.79</name>
    <dbReference type="NCBI Taxonomy" id="1450172"/>
    <lineage>
        <taxon>Eukaryota</taxon>
        <taxon>Fungi</taxon>
        <taxon>Dikarya</taxon>
        <taxon>Ascomycota</taxon>
        <taxon>Pezizomycotina</taxon>
        <taxon>Dothideomycetes</taxon>
        <taxon>Pleosporomycetidae</taxon>
        <taxon>Pleosporales</taxon>
        <taxon>Pleosporales incertae sedis</taxon>
        <taxon>Aaosphaeria</taxon>
    </lineage>
</organism>
<keyword evidence="2" id="KW-0732">Signal</keyword>
<accession>A0A6A5Y6D5</accession>